<proteinExistence type="predicted"/>
<evidence type="ECO:0000256" key="1">
    <source>
        <dbReference type="ARBA" id="ARBA00022460"/>
    </source>
</evidence>
<dbReference type="AlphaFoldDB" id="A0A8K0KK61"/>
<protein>
    <submittedName>
        <fullName evidence="3">Uncharacterized protein</fullName>
    </submittedName>
</protein>
<dbReference type="Pfam" id="PF00379">
    <property type="entry name" value="Chitin_bind_4"/>
    <property type="match status" value="1"/>
</dbReference>
<dbReference type="InterPro" id="IPR031311">
    <property type="entry name" value="CHIT_BIND_RR_consensus"/>
</dbReference>
<dbReference type="EMBL" id="KZ309041">
    <property type="protein sequence ID" value="KAG8236552.1"/>
    <property type="molecule type" value="Genomic_DNA"/>
</dbReference>
<accession>A0A8K0KK61</accession>
<organism evidence="3 4">
    <name type="scientific">Ladona fulva</name>
    <name type="common">Scarce chaser dragonfly</name>
    <name type="synonym">Libellula fulva</name>
    <dbReference type="NCBI Taxonomy" id="123851"/>
    <lineage>
        <taxon>Eukaryota</taxon>
        <taxon>Metazoa</taxon>
        <taxon>Ecdysozoa</taxon>
        <taxon>Arthropoda</taxon>
        <taxon>Hexapoda</taxon>
        <taxon>Insecta</taxon>
        <taxon>Pterygota</taxon>
        <taxon>Palaeoptera</taxon>
        <taxon>Odonata</taxon>
        <taxon>Epiprocta</taxon>
        <taxon>Anisoptera</taxon>
        <taxon>Libelluloidea</taxon>
        <taxon>Libellulidae</taxon>
        <taxon>Ladona</taxon>
    </lineage>
</organism>
<reference evidence="3" key="1">
    <citation type="submission" date="2013-04" db="EMBL/GenBank/DDBJ databases">
        <authorList>
            <person name="Qu J."/>
            <person name="Murali S.C."/>
            <person name="Bandaranaike D."/>
            <person name="Bellair M."/>
            <person name="Blankenburg K."/>
            <person name="Chao H."/>
            <person name="Dinh H."/>
            <person name="Doddapaneni H."/>
            <person name="Downs B."/>
            <person name="Dugan-Rocha S."/>
            <person name="Elkadiri S."/>
            <person name="Gnanaolivu R.D."/>
            <person name="Hernandez B."/>
            <person name="Javaid M."/>
            <person name="Jayaseelan J.C."/>
            <person name="Lee S."/>
            <person name="Li M."/>
            <person name="Ming W."/>
            <person name="Munidasa M."/>
            <person name="Muniz J."/>
            <person name="Nguyen L."/>
            <person name="Ongeri F."/>
            <person name="Osuji N."/>
            <person name="Pu L.-L."/>
            <person name="Puazo M."/>
            <person name="Qu C."/>
            <person name="Quiroz J."/>
            <person name="Raj R."/>
            <person name="Weissenberger G."/>
            <person name="Xin Y."/>
            <person name="Zou X."/>
            <person name="Han Y."/>
            <person name="Richards S."/>
            <person name="Worley K."/>
            <person name="Muzny D."/>
            <person name="Gibbs R."/>
        </authorList>
    </citation>
    <scope>NUCLEOTIDE SEQUENCE</scope>
    <source>
        <strain evidence="3">Sampled in the wild</strain>
    </source>
</reference>
<keyword evidence="1 2" id="KW-0193">Cuticle</keyword>
<name>A0A8K0KK61_LADFU</name>
<dbReference type="PROSITE" id="PS51155">
    <property type="entry name" value="CHIT_BIND_RR_2"/>
    <property type="match status" value="1"/>
</dbReference>
<sequence length="100" mass="10940">MAVVAVHSLPQFNAPTKFIPILEHDEVRDDAGQFRLRYVSGDGTTLTEVGKLIPNDDGTDQVLVKEGSYTFTAPEGKTYTVNYVADKDGFRASGDHIPRA</sequence>
<gene>
    <name evidence="3" type="ORF">J437_LFUL016869</name>
</gene>
<dbReference type="PANTHER" id="PTHR10380:SF109">
    <property type="entry name" value="CUTICULAR PROTEIN 49AH"/>
    <property type="match status" value="1"/>
</dbReference>
<dbReference type="PRINTS" id="PR00947">
    <property type="entry name" value="CUTICLE"/>
</dbReference>
<dbReference type="Proteomes" id="UP000792457">
    <property type="component" value="Unassembled WGS sequence"/>
</dbReference>
<evidence type="ECO:0000313" key="4">
    <source>
        <dbReference type="Proteomes" id="UP000792457"/>
    </source>
</evidence>
<reference evidence="3" key="2">
    <citation type="submission" date="2017-10" db="EMBL/GenBank/DDBJ databases">
        <title>Ladona fulva Genome sequencing and assembly.</title>
        <authorList>
            <person name="Murali S."/>
            <person name="Richards S."/>
            <person name="Bandaranaike D."/>
            <person name="Bellair M."/>
            <person name="Blankenburg K."/>
            <person name="Chao H."/>
            <person name="Dinh H."/>
            <person name="Doddapaneni H."/>
            <person name="Dugan-Rocha S."/>
            <person name="Elkadiri S."/>
            <person name="Gnanaolivu R."/>
            <person name="Hernandez B."/>
            <person name="Skinner E."/>
            <person name="Javaid M."/>
            <person name="Lee S."/>
            <person name="Li M."/>
            <person name="Ming W."/>
            <person name="Munidasa M."/>
            <person name="Muniz J."/>
            <person name="Nguyen L."/>
            <person name="Hughes D."/>
            <person name="Osuji N."/>
            <person name="Pu L.-L."/>
            <person name="Puazo M."/>
            <person name="Qu C."/>
            <person name="Quiroz J."/>
            <person name="Raj R."/>
            <person name="Weissenberger G."/>
            <person name="Xin Y."/>
            <person name="Zou X."/>
            <person name="Han Y."/>
            <person name="Worley K."/>
            <person name="Muzny D."/>
            <person name="Gibbs R."/>
        </authorList>
    </citation>
    <scope>NUCLEOTIDE SEQUENCE</scope>
    <source>
        <strain evidence="3">Sampled in the wild</strain>
    </source>
</reference>
<dbReference type="PANTHER" id="PTHR10380">
    <property type="entry name" value="CUTICLE PROTEIN"/>
    <property type="match status" value="1"/>
</dbReference>
<keyword evidence="4" id="KW-1185">Reference proteome</keyword>
<dbReference type="GO" id="GO:0062129">
    <property type="term" value="C:chitin-based extracellular matrix"/>
    <property type="evidence" value="ECO:0007669"/>
    <property type="project" value="TreeGrafter"/>
</dbReference>
<dbReference type="OrthoDB" id="6368834at2759"/>
<evidence type="ECO:0000256" key="2">
    <source>
        <dbReference type="PROSITE-ProRule" id="PRU00497"/>
    </source>
</evidence>
<dbReference type="GO" id="GO:0008010">
    <property type="term" value="F:structural constituent of chitin-based larval cuticle"/>
    <property type="evidence" value="ECO:0007669"/>
    <property type="project" value="TreeGrafter"/>
</dbReference>
<dbReference type="InterPro" id="IPR050468">
    <property type="entry name" value="Cuticle_Struct_Prot"/>
</dbReference>
<comment type="caution">
    <text evidence="3">The sequence shown here is derived from an EMBL/GenBank/DDBJ whole genome shotgun (WGS) entry which is preliminary data.</text>
</comment>
<evidence type="ECO:0000313" key="3">
    <source>
        <dbReference type="EMBL" id="KAG8236552.1"/>
    </source>
</evidence>
<dbReference type="PROSITE" id="PS00233">
    <property type="entry name" value="CHIT_BIND_RR_1"/>
    <property type="match status" value="1"/>
</dbReference>
<dbReference type="InterPro" id="IPR000618">
    <property type="entry name" value="Insect_cuticle"/>
</dbReference>